<dbReference type="InParanoid" id="A0A1Z5K8D8"/>
<evidence type="ECO:0000313" key="2">
    <source>
        <dbReference type="EMBL" id="GAX22507.1"/>
    </source>
</evidence>
<organism evidence="2 3">
    <name type="scientific">Fistulifera solaris</name>
    <name type="common">Oleaginous diatom</name>
    <dbReference type="NCBI Taxonomy" id="1519565"/>
    <lineage>
        <taxon>Eukaryota</taxon>
        <taxon>Sar</taxon>
        <taxon>Stramenopiles</taxon>
        <taxon>Ochrophyta</taxon>
        <taxon>Bacillariophyta</taxon>
        <taxon>Bacillariophyceae</taxon>
        <taxon>Bacillariophycidae</taxon>
        <taxon>Naviculales</taxon>
        <taxon>Naviculaceae</taxon>
        <taxon>Fistulifera</taxon>
    </lineage>
</organism>
<comment type="caution">
    <text evidence="2">The sequence shown here is derived from an EMBL/GenBank/DDBJ whole genome shotgun (WGS) entry which is preliminary data.</text>
</comment>
<feature type="region of interest" description="Disordered" evidence="1">
    <location>
        <begin position="314"/>
        <end position="340"/>
    </location>
</feature>
<feature type="region of interest" description="Disordered" evidence="1">
    <location>
        <begin position="595"/>
        <end position="616"/>
    </location>
</feature>
<dbReference type="InterPro" id="IPR027267">
    <property type="entry name" value="AH/BAR_dom_sf"/>
</dbReference>
<feature type="region of interest" description="Disordered" evidence="1">
    <location>
        <begin position="506"/>
        <end position="527"/>
    </location>
</feature>
<accession>A0A1Z5K8D8</accession>
<feature type="region of interest" description="Disordered" evidence="1">
    <location>
        <begin position="1"/>
        <end position="43"/>
    </location>
</feature>
<reference evidence="2 3" key="1">
    <citation type="journal article" date="2015" name="Plant Cell">
        <title>Oil accumulation by the oleaginous diatom Fistulifera solaris as revealed by the genome and transcriptome.</title>
        <authorList>
            <person name="Tanaka T."/>
            <person name="Maeda Y."/>
            <person name="Veluchamy A."/>
            <person name="Tanaka M."/>
            <person name="Abida H."/>
            <person name="Marechal E."/>
            <person name="Bowler C."/>
            <person name="Muto M."/>
            <person name="Sunaga Y."/>
            <person name="Tanaka M."/>
            <person name="Yoshino T."/>
            <person name="Taniguchi T."/>
            <person name="Fukuda Y."/>
            <person name="Nemoto M."/>
            <person name="Matsumoto M."/>
            <person name="Wong P.S."/>
            <person name="Aburatani S."/>
            <person name="Fujibuchi W."/>
        </authorList>
    </citation>
    <scope>NUCLEOTIDE SEQUENCE [LARGE SCALE GENOMIC DNA]</scope>
    <source>
        <strain evidence="2 3">JPCC DA0580</strain>
    </source>
</reference>
<dbReference type="AlphaFoldDB" id="A0A1Z5K8D8"/>
<dbReference type="EMBL" id="BDSP01000184">
    <property type="protein sequence ID" value="GAX22507.1"/>
    <property type="molecule type" value="Genomic_DNA"/>
</dbReference>
<sequence length="616" mass="68858">MPEVVKATPLDRSISDSIAEQTEERSENSDENGNASTAEESSHATKEKIEWATALKSPTSALFSPCKDVIAGTKEAQHGCVLLALVERGRILTGLYGRATVLLLQVSRAYDEFSQSLLKAGQYLKEIGRDASDVQQSLVFWSGSTSKLANSLRTEIGMPFKSLLQAYSDALQGIREKYLTSRRTCVLVRQSTERLAKTYDRSLQAAEQAAREWAANGQKNEGNMPVSLKSMCEDLQQQKLRYSKFNEWEKEASDQCIEMEKVALESLQLLEDHRMHFTTSVLALGVQSLRQTAQEVIHSVKKDIVESITGAEKERRDIAEHTRRRSSSSNSSRYEEGSGVMDAETLGLPQEIGILRDTFRSRVTDRAARVQHFRVFAAFIEYISSGLDDLSKSLNEISLKNESQMKSLQTVCGELKDQDATHIVELLHGISSYIFVEANAASSCALEVRQLFRTHISDIITYGDKLLTAASNSEEMLYKQLCDSARTKSRARQLYLLTTDEQARARERVSSIDHKESEASSPSSINKHVSRHIATMLSALPNGGEHALSMLNPSTRASLAQNNLEQADEKEIKSRQVLDSASKEMMRLCDKYRDNAERLSAQFDKEDEGGWGEMNR</sequence>
<evidence type="ECO:0000256" key="1">
    <source>
        <dbReference type="SAM" id="MobiDB-lite"/>
    </source>
</evidence>
<keyword evidence="3" id="KW-1185">Reference proteome</keyword>
<protein>
    <submittedName>
        <fullName evidence="2">Uncharacterized protein</fullName>
    </submittedName>
</protein>
<dbReference type="Proteomes" id="UP000198406">
    <property type="component" value="Unassembled WGS sequence"/>
</dbReference>
<proteinExistence type="predicted"/>
<evidence type="ECO:0000313" key="3">
    <source>
        <dbReference type="Proteomes" id="UP000198406"/>
    </source>
</evidence>
<name>A0A1Z5K8D8_FISSO</name>
<gene>
    <name evidence="2" type="ORF">FisN_14Hh129</name>
</gene>
<feature type="compositionally biased region" description="Basic and acidic residues" evidence="1">
    <location>
        <begin position="506"/>
        <end position="518"/>
    </location>
</feature>
<dbReference type="Gene3D" id="1.20.1270.60">
    <property type="entry name" value="Arfaptin homology (AH) domain/BAR domain"/>
    <property type="match status" value="1"/>
</dbReference>